<evidence type="ECO:0000256" key="3">
    <source>
        <dbReference type="SAM" id="SignalP"/>
    </source>
</evidence>
<evidence type="ECO:0000313" key="4">
    <source>
        <dbReference type="EMBL" id="ULU12262.1"/>
    </source>
</evidence>
<proteinExistence type="predicted"/>
<accession>A0AAE9DWS7</accession>
<evidence type="ECO:0000256" key="1">
    <source>
        <dbReference type="SAM" id="MobiDB-lite"/>
    </source>
</evidence>
<name>A0AAE9DWS7_CAEBR</name>
<feature type="signal peptide" evidence="3">
    <location>
        <begin position="1"/>
        <end position="18"/>
    </location>
</feature>
<dbReference type="OMA" id="ANDCHDA"/>
<feature type="transmembrane region" description="Helical" evidence="2">
    <location>
        <begin position="303"/>
        <end position="323"/>
    </location>
</feature>
<feature type="chain" id="PRO_5042063823" evidence="3">
    <location>
        <begin position="19"/>
        <end position="578"/>
    </location>
</feature>
<keyword evidence="2" id="KW-1133">Transmembrane helix</keyword>
<gene>
    <name evidence="4" type="ORF">L3Y34_015527</name>
</gene>
<dbReference type="EMBL" id="CP090891">
    <property type="protein sequence ID" value="ULU12262.1"/>
    <property type="molecule type" value="Genomic_DNA"/>
</dbReference>
<reference evidence="4 5" key="1">
    <citation type="submission" date="2022-05" db="EMBL/GenBank/DDBJ databases">
        <title>Chromosome-level reference genomes for two strains of Caenorhabditis briggsae: an improved platform for comparative genomics.</title>
        <authorList>
            <person name="Stevens L."/>
            <person name="Andersen E.C."/>
        </authorList>
    </citation>
    <scope>NUCLEOTIDE SEQUENCE [LARGE SCALE GENOMIC DNA]</scope>
    <source>
        <strain evidence="4">QX1410_ONT</strain>
        <tissue evidence="4">Whole-organism</tissue>
    </source>
</reference>
<protein>
    <submittedName>
        <fullName evidence="4">Uncharacterized protein</fullName>
    </submittedName>
</protein>
<sequence length="578" mass="66332">MNVLILMVVFIVIHRAHVSNVKNFVEIKISYDNEKFKRPNLSVIHFSGANDCHDAANWVKDRQGKPWIQCEVRINYTRCFCDIQNGDCWDFEDVMEAIYSVDRDKAIASIPEDSYSHAGNGKEAIEKIKIILNTLHENALNLSDQLHNQTILTSSYTSVAGIDKSCSVSSKPNFNESEALINRREVGLKVYPDDNYCFQFFSRFNYNLYNQSTMILMLREKLLDQIDSKEKLYLCETLSKNTTEKKCELGKIKDKLPEKWMSFMKFTSGRGKFDSELDYSEIKNYFKWMRIDNNSSSKAQGIIVSWIFASLLLVMVLVIIRSVSKYELIEERKCLDSSQFKLKDIENELKKAMSGKTPETSVMTLEASRDLEKARQLDRKRQKKHKASIFRSTQLPTPKESSDLESVKRKNIDSQFLKLQKTQNDVTEFIGTAIEAKLPSVPKHARPPAEKSLPSRTDQGTFVNRGKSDDNIVMKSIQKTQSLSEPEVIDMPTFPPPPTQPPILPPPPPPPILPKIPRSSRHKSPRQLESKRVKGKKPKSRSRSETPTKISRKKSKVDQSPNNQSPKDNKKHFLSFWS</sequence>
<feature type="compositionally biased region" description="Basic residues" evidence="1">
    <location>
        <begin position="569"/>
        <end position="578"/>
    </location>
</feature>
<dbReference type="KEGG" id="cbr:CBG_12423"/>
<keyword evidence="2" id="KW-0812">Transmembrane</keyword>
<feature type="compositionally biased region" description="Pro residues" evidence="1">
    <location>
        <begin position="493"/>
        <end position="514"/>
    </location>
</feature>
<dbReference type="AlphaFoldDB" id="A0AAE9DWS7"/>
<evidence type="ECO:0000313" key="5">
    <source>
        <dbReference type="Proteomes" id="UP000827892"/>
    </source>
</evidence>
<feature type="region of interest" description="Disordered" evidence="1">
    <location>
        <begin position="440"/>
        <end position="578"/>
    </location>
</feature>
<evidence type="ECO:0000256" key="2">
    <source>
        <dbReference type="SAM" id="Phobius"/>
    </source>
</evidence>
<keyword evidence="3" id="KW-0732">Signal</keyword>
<feature type="region of interest" description="Disordered" evidence="1">
    <location>
        <begin position="373"/>
        <end position="407"/>
    </location>
</feature>
<dbReference type="Proteomes" id="UP000827892">
    <property type="component" value="Chromosome I"/>
</dbReference>
<organism evidence="4 5">
    <name type="scientific">Caenorhabditis briggsae</name>
    <dbReference type="NCBI Taxonomy" id="6238"/>
    <lineage>
        <taxon>Eukaryota</taxon>
        <taxon>Metazoa</taxon>
        <taxon>Ecdysozoa</taxon>
        <taxon>Nematoda</taxon>
        <taxon>Chromadorea</taxon>
        <taxon>Rhabditida</taxon>
        <taxon>Rhabditina</taxon>
        <taxon>Rhabditomorpha</taxon>
        <taxon>Rhabditoidea</taxon>
        <taxon>Rhabditidae</taxon>
        <taxon>Peloderinae</taxon>
        <taxon>Caenorhabditis</taxon>
    </lineage>
</organism>
<keyword evidence="2" id="KW-0472">Membrane</keyword>